<accession>A0A0A9EAP5</accession>
<reference evidence="1" key="2">
    <citation type="journal article" date="2015" name="Data Brief">
        <title>Shoot transcriptome of the giant reed, Arundo donax.</title>
        <authorList>
            <person name="Barrero R.A."/>
            <person name="Guerrero F.D."/>
            <person name="Moolhuijzen P."/>
            <person name="Goolsby J.A."/>
            <person name="Tidwell J."/>
            <person name="Bellgard S.E."/>
            <person name="Bellgard M.I."/>
        </authorList>
    </citation>
    <scope>NUCLEOTIDE SEQUENCE</scope>
    <source>
        <tissue evidence="1">Shoot tissue taken approximately 20 cm above the soil surface</tissue>
    </source>
</reference>
<protein>
    <submittedName>
        <fullName evidence="1">Uncharacterized protein</fullName>
    </submittedName>
</protein>
<evidence type="ECO:0000313" key="1">
    <source>
        <dbReference type="EMBL" id="JAD97091.1"/>
    </source>
</evidence>
<organism evidence="1">
    <name type="scientific">Arundo donax</name>
    <name type="common">Giant reed</name>
    <name type="synonym">Donax arundinaceus</name>
    <dbReference type="NCBI Taxonomy" id="35708"/>
    <lineage>
        <taxon>Eukaryota</taxon>
        <taxon>Viridiplantae</taxon>
        <taxon>Streptophyta</taxon>
        <taxon>Embryophyta</taxon>
        <taxon>Tracheophyta</taxon>
        <taxon>Spermatophyta</taxon>
        <taxon>Magnoliopsida</taxon>
        <taxon>Liliopsida</taxon>
        <taxon>Poales</taxon>
        <taxon>Poaceae</taxon>
        <taxon>PACMAD clade</taxon>
        <taxon>Arundinoideae</taxon>
        <taxon>Arundineae</taxon>
        <taxon>Arundo</taxon>
    </lineage>
</organism>
<reference evidence="1" key="1">
    <citation type="submission" date="2014-09" db="EMBL/GenBank/DDBJ databases">
        <authorList>
            <person name="Magalhaes I.L.F."/>
            <person name="Oliveira U."/>
            <person name="Santos F.R."/>
            <person name="Vidigal T.H.D.A."/>
            <person name="Brescovit A.D."/>
            <person name="Santos A.J."/>
        </authorList>
    </citation>
    <scope>NUCLEOTIDE SEQUENCE</scope>
    <source>
        <tissue evidence="1">Shoot tissue taken approximately 20 cm above the soil surface</tissue>
    </source>
</reference>
<proteinExistence type="predicted"/>
<dbReference type="AlphaFoldDB" id="A0A0A9EAP5"/>
<dbReference type="EMBL" id="GBRH01200804">
    <property type="protein sequence ID" value="JAD97091.1"/>
    <property type="molecule type" value="Transcribed_RNA"/>
</dbReference>
<name>A0A0A9EAP5_ARUDO</name>
<sequence length="17" mass="2234">MRRRRKGSFLKKRRTRT</sequence>